<evidence type="ECO:0000256" key="6">
    <source>
        <dbReference type="ARBA" id="ARBA00023136"/>
    </source>
</evidence>
<evidence type="ECO:0000256" key="2">
    <source>
        <dbReference type="ARBA" id="ARBA00022448"/>
    </source>
</evidence>
<evidence type="ECO:0000256" key="3">
    <source>
        <dbReference type="ARBA" id="ARBA00022475"/>
    </source>
</evidence>
<dbReference type="SUPFAM" id="SSF161098">
    <property type="entry name" value="MetI-like"/>
    <property type="match status" value="1"/>
</dbReference>
<dbReference type="PROSITE" id="PS50928">
    <property type="entry name" value="ABC_TM1"/>
    <property type="match status" value="1"/>
</dbReference>
<feature type="transmembrane region" description="Helical" evidence="7">
    <location>
        <begin position="290"/>
        <end position="309"/>
    </location>
</feature>
<protein>
    <submittedName>
        <fullName evidence="10">Sugar ABC transporter permease</fullName>
    </submittedName>
</protein>
<feature type="transmembrane region" description="Helical" evidence="7">
    <location>
        <begin position="233"/>
        <end position="259"/>
    </location>
</feature>
<dbReference type="PANTHER" id="PTHR30193:SF37">
    <property type="entry name" value="INNER MEMBRANE ABC TRANSPORTER PERMEASE PROTEIN YCJO"/>
    <property type="match status" value="1"/>
</dbReference>
<comment type="subcellular location">
    <subcellularLocation>
        <location evidence="1 7">Cell membrane</location>
        <topology evidence="1 7">Multi-pass membrane protein</topology>
    </subcellularLocation>
</comment>
<keyword evidence="11" id="KW-1185">Reference proteome</keyword>
<dbReference type="Pfam" id="PF00528">
    <property type="entry name" value="BPD_transp_1"/>
    <property type="match status" value="1"/>
</dbReference>
<name>A0ABX1S4P6_9PSEU</name>
<keyword evidence="2 7" id="KW-0813">Transport</keyword>
<evidence type="ECO:0000256" key="7">
    <source>
        <dbReference type="RuleBase" id="RU363032"/>
    </source>
</evidence>
<evidence type="ECO:0000256" key="8">
    <source>
        <dbReference type="SAM" id="MobiDB-lite"/>
    </source>
</evidence>
<comment type="caution">
    <text evidence="10">The sequence shown here is derived from an EMBL/GenBank/DDBJ whole genome shotgun (WGS) entry which is preliminary data.</text>
</comment>
<sequence>MSTAVKPPPPAPTDTVARSAGRPRIPFSSRIGPTRFGLLLVAPVAALLVAIVIYPVAYSLYLGLSHTNPFTGVRRFAGLDNFQQVLTDPDFWHSAWLTVYYVVCVTVLASAVALGMALLLRERFVGRPVLMAVIVLPWSLSTYAAAVVWRYVYSPQYGLLAAIAQHLGFQPVDLLAKHSVIPALALVHAWQFAPLGTYFLLASLQVIPDDLYKLGKVDGMGIVRRFRTITMPYIRLPFAIYVVLVGGQAAMAFDLIYFLTSGGPGGASQTLTYDIYQETFQDLSFGPGAAMSWILLIVVTALTAGYYVAAMKPKSARGKAAQA</sequence>
<accession>A0ABX1S4P6</accession>
<reference evidence="10 11" key="1">
    <citation type="submission" date="2020-04" db="EMBL/GenBank/DDBJ databases">
        <authorList>
            <person name="Klaysubun C."/>
            <person name="Duangmal K."/>
            <person name="Lipun K."/>
        </authorList>
    </citation>
    <scope>NUCLEOTIDE SEQUENCE [LARGE SCALE GENOMIC DNA]</scope>
    <source>
        <strain evidence="10 11">K10HN5</strain>
    </source>
</reference>
<dbReference type="PANTHER" id="PTHR30193">
    <property type="entry name" value="ABC TRANSPORTER PERMEASE PROTEIN"/>
    <property type="match status" value="1"/>
</dbReference>
<evidence type="ECO:0000313" key="11">
    <source>
        <dbReference type="Proteomes" id="UP000820669"/>
    </source>
</evidence>
<organism evidence="10 11">
    <name type="scientific">Pseudonocardia acidicola</name>
    <dbReference type="NCBI Taxonomy" id="2724939"/>
    <lineage>
        <taxon>Bacteria</taxon>
        <taxon>Bacillati</taxon>
        <taxon>Actinomycetota</taxon>
        <taxon>Actinomycetes</taxon>
        <taxon>Pseudonocardiales</taxon>
        <taxon>Pseudonocardiaceae</taxon>
        <taxon>Pseudonocardia</taxon>
    </lineage>
</organism>
<evidence type="ECO:0000256" key="4">
    <source>
        <dbReference type="ARBA" id="ARBA00022692"/>
    </source>
</evidence>
<dbReference type="Proteomes" id="UP000820669">
    <property type="component" value="Unassembled WGS sequence"/>
</dbReference>
<feature type="compositionally biased region" description="Pro residues" evidence="8">
    <location>
        <begin position="1"/>
        <end position="12"/>
    </location>
</feature>
<feature type="transmembrane region" description="Helical" evidence="7">
    <location>
        <begin position="99"/>
        <end position="120"/>
    </location>
</feature>
<keyword evidence="3" id="KW-1003">Cell membrane</keyword>
<evidence type="ECO:0000256" key="5">
    <source>
        <dbReference type="ARBA" id="ARBA00022989"/>
    </source>
</evidence>
<keyword evidence="5 7" id="KW-1133">Transmembrane helix</keyword>
<feature type="domain" description="ABC transmembrane type-1" evidence="9">
    <location>
        <begin position="95"/>
        <end position="306"/>
    </location>
</feature>
<proteinExistence type="inferred from homology"/>
<evidence type="ECO:0000313" key="10">
    <source>
        <dbReference type="EMBL" id="NMH96548.1"/>
    </source>
</evidence>
<dbReference type="InterPro" id="IPR051393">
    <property type="entry name" value="ABC_transporter_permease"/>
</dbReference>
<keyword evidence="6 7" id="KW-0472">Membrane</keyword>
<dbReference type="RefSeq" id="WP_169379935.1">
    <property type="nucleotide sequence ID" value="NZ_JAAXLA010000005.1"/>
</dbReference>
<comment type="similarity">
    <text evidence="7">Belongs to the binding-protein-dependent transport system permease family.</text>
</comment>
<dbReference type="InterPro" id="IPR000515">
    <property type="entry name" value="MetI-like"/>
</dbReference>
<feature type="transmembrane region" description="Helical" evidence="7">
    <location>
        <begin position="129"/>
        <end position="152"/>
    </location>
</feature>
<dbReference type="InterPro" id="IPR035906">
    <property type="entry name" value="MetI-like_sf"/>
</dbReference>
<keyword evidence="4 7" id="KW-0812">Transmembrane</keyword>
<evidence type="ECO:0000256" key="1">
    <source>
        <dbReference type="ARBA" id="ARBA00004651"/>
    </source>
</evidence>
<feature type="transmembrane region" description="Helical" evidence="7">
    <location>
        <begin position="36"/>
        <end position="57"/>
    </location>
</feature>
<dbReference type="Gene3D" id="1.10.3720.10">
    <property type="entry name" value="MetI-like"/>
    <property type="match status" value="1"/>
</dbReference>
<gene>
    <name evidence="10" type="ORF">HF526_04325</name>
</gene>
<evidence type="ECO:0000259" key="9">
    <source>
        <dbReference type="PROSITE" id="PS50928"/>
    </source>
</evidence>
<dbReference type="CDD" id="cd06261">
    <property type="entry name" value="TM_PBP2"/>
    <property type="match status" value="1"/>
</dbReference>
<dbReference type="EMBL" id="JAAXLA010000005">
    <property type="protein sequence ID" value="NMH96548.1"/>
    <property type="molecule type" value="Genomic_DNA"/>
</dbReference>
<feature type="region of interest" description="Disordered" evidence="8">
    <location>
        <begin position="1"/>
        <end position="21"/>
    </location>
</feature>